<feature type="compositionally biased region" description="Acidic residues" evidence="1">
    <location>
        <begin position="125"/>
        <end position="144"/>
    </location>
</feature>
<comment type="caution">
    <text evidence="2">The sequence shown here is derived from an EMBL/GenBank/DDBJ whole genome shotgun (WGS) entry which is preliminary data.</text>
</comment>
<evidence type="ECO:0008006" key="4">
    <source>
        <dbReference type="Google" id="ProtNLM"/>
    </source>
</evidence>
<dbReference type="EMBL" id="JAACJK010000121">
    <property type="protein sequence ID" value="KAF5329211.1"/>
    <property type="molecule type" value="Genomic_DNA"/>
</dbReference>
<dbReference type="Proteomes" id="UP000541558">
    <property type="component" value="Unassembled WGS sequence"/>
</dbReference>
<reference evidence="2 3" key="1">
    <citation type="journal article" date="2020" name="ISME J.">
        <title>Uncovering the hidden diversity of litter-decomposition mechanisms in mushroom-forming fungi.</title>
        <authorList>
            <person name="Floudas D."/>
            <person name="Bentzer J."/>
            <person name="Ahren D."/>
            <person name="Johansson T."/>
            <person name="Persson P."/>
            <person name="Tunlid A."/>
        </authorList>
    </citation>
    <scope>NUCLEOTIDE SEQUENCE [LARGE SCALE GENOMIC DNA]</scope>
    <source>
        <strain evidence="2 3">CBS 175.51</strain>
    </source>
</reference>
<accession>A0A8H5BU21</accession>
<dbReference type="OrthoDB" id="2748701at2759"/>
<dbReference type="AlphaFoldDB" id="A0A8H5BU21"/>
<evidence type="ECO:0000313" key="3">
    <source>
        <dbReference type="Proteomes" id="UP000541558"/>
    </source>
</evidence>
<organism evidence="2 3">
    <name type="scientific">Ephemerocybe angulata</name>
    <dbReference type="NCBI Taxonomy" id="980116"/>
    <lineage>
        <taxon>Eukaryota</taxon>
        <taxon>Fungi</taxon>
        <taxon>Dikarya</taxon>
        <taxon>Basidiomycota</taxon>
        <taxon>Agaricomycotina</taxon>
        <taxon>Agaricomycetes</taxon>
        <taxon>Agaricomycetidae</taxon>
        <taxon>Agaricales</taxon>
        <taxon>Agaricineae</taxon>
        <taxon>Psathyrellaceae</taxon>
        <taxon>Ephemerocybe</taxon>
    </lineage>
</organism>
<feature type="region of interest" description="Disordered" evidence="1">
    <location>
        <begin position="95"/>
        <end position="147"/>
    </location>
</feature>
<name>A0A8H5BU21_9AGAR</name>
<evidence type="ECO:0000313" key="2">
    <source>
        <dbReference type="EMBL" id="KAF5329211.1"/>
    </source>
</evidence>
<evidence type="ECO:0000256" key="1">
    <source>
        <dbReference type="SAM" id="MobiDB-lite"/>
    </source>
</evidence>
<sequence>MNHHQQLPHLPFELWLRIFDNACQDDGTTSRSLSETNRYLREVSRFHRYHSVVVTGWRQLLAFEEHMSSVPEELRGIRNLYVDIEELYSVAYPPESWGPEVQDPDLDAGPRPPDLDWGRALTSGDEGDGGDSEYESESESDDGSDAWSGVATYEHAELSDGEEEDLVLDLAALLEEKAQEEDSPKQTIITGQDLSHLGSTNTPLAQLEFKVYSALRRLLESTGHWMRILTLCWVPFSSFHLEAILPSLPKLKYLAMVKGTLDNYNPPWNMARCSATLEKATPTPILFPMLEELHMHGPGQNWDGDDTFHGLFSSSLRIISAPLVTIECLPELPKSVEVVNVAISNIETPDWCPYHGEVIPVDDVRLHLYPNTPPNWYNMVNAEDHVYRRAHLPDDEKLGYKDAWLWLVLGLDSESDEESIGADSN</sequence>
<keyword evidence="3" id="KW-1185">Reference proteome</keyword>
<protein>
    <recommendedName>
        <fullName evidence="4">F-box domain-containing protein</fullName>
    </recommendedName>
</protein>
<proteinExistence type="predicted"/>
<gene>
    <name evidence="2" type="ORF">D9611_013224</name>
</gene>